<sequence length="91" mass="10923">MMFTEEYQKTVLQNYHNVFDQKRKEFVIGELIWNFADFMTAQTITRVVGNKKGIFTRQRQPKAGAFLLRERYWRIANETGVLPTWARYPCQ</sequence>
<protein>
    <submittedName>
        <fullName evidence="3">Beta-glucuronidase-like protein</fullName>
    </submittedName>
</protein>
<dbReference type="PANTHER" id="PTHR10066">
    <property type="entry name" value="BETA-GLUCURONIDASE"/>
    <property type="match status" value="1"/>
</dbReference>
<keyword evidence="4" id="KW-1185">Reference proteome</keyword>
<evidence type="ECO:0000256" key="1">
    <source>
        <dbReference type="ARBA" id="ARBA00007401"/>
    </source>
</evidence>
<dbReference type="InterPro" id="IPR017853">
    <property type="entry name" value="GH"/>
</dbReference>
<feature type="domain" description="Glycoside hydrolase family 2 catalytic" evidence="2">
    <location>
        <begin position="2"/>
        <end position="76"/>
    </location>
</feature>
<gene>
    <name evidence="3" type="ORF">ROHU_001081</name>
</gene>
<name>A0A498P1H4_LABRO</name>
<comment type="caution">
    <text evidence="3">The sequence shown here is derived from an EMBL/GenBank/DDBJ whole genome shotgun (WGS) entry which is preliminary data.</text>
</comment>
<dbReference type="SUPFAM" id="SSF51445">
    <property type="entry name" value="(Trans)glycosidases"/>
    <property type="match status" value="1"/>
</dbReference>
<dbReference type="Gene3D" id="3.20.20.80">
    <property type="entry name" value="Glycosidases"/>
    <property type="match status" value="1"/>
</dbReference>
<reference evidence="3 4" key="1">
    <citation type="submission" date="2018-03" db="EMBL/GenBank/DDBJ databases">
        <title>Draft genome sequence of Rohu Carp (Labeo rohita).</title>
        <authorList>
            <person name="Das P."/>
            <person name="Kushwaha B."/>
            <person name="Joshi C.G."/>
            <person name="Kumar D."/>
            <person name="Nagpure N.S."/>
            <person name="Sahoo L."/>
            <person name="Das S.P."/>
            <person name="Bit A."/>
            <person name="Patnaik S."/>
            <person name="Meher P.K."/>
            <person name="Jayasankar P."/>
            <person name="Koringa P.G."/>
            <person name="Patel N.V."/>
            <person name="Hinsu A.T."/>
            <person name="Kumar R."/>
            <person name="Pandey M."/>
            <person name="Agarwal S."/>
            <person name="Srivastava S."/>
            <person name="Singh M."/>
            <person name="Iquebal M.A."/>
            <person name="Jaiswal S."/>
            <person name="Angadi U.B."/>
            <person name="Kumar N."/>
            <person name="Raza M."/>
            <person name="Shah T.M."/>
            <person name="Rai A."/>
            <person name="Jena J.K."/>
        </authorList>
    </citation>
    <scope>NUCLEOTIDE SEQUENCE [LARGE SCALE GENOMIC DNA]</scope>
    <source>
        <strain evidence="3">DASCIFA01</strain>
        <tissue evidence="3">Testis</tissue>
    </source>
</reference>
<dbReference type="Proteomes" id="UP000290572">
    <property type="component" value="Unassembled WGS sequence"/>
</dbReference>
<dbReference type="GO" id="GO:0005975">
    <property type="term" value="P:carbohydrate metabolic process"/>
    <property type="evidence" value="ECO:0007669"/>
    <property type="project" value="InterPro"/>
</dbReference>
<dbReference type="PANTHER" id="PTHR10066:SF67">
    <property type="entry name" value="BETA-GLUCURONIDASE"/>
    <property type="match status" value="1"/>
</dbReference>
<dbReference type="InterPro" id="IPR006103">
    <property type="entry name" value="Glyco_hydro_2_cat"/>
</dbReference>
<dbReference type="GO" id="GO:0004566">
    <property type="term" value="F:beta-glucuronidase activity"/>
    <property type="evidence" value="ECO:0007669"/>
    <property type="project" value="TreeGrafter"/>
</dbReference>
<dbReference type="AlphaFoldDB" id="A0A498P1H4"/>
<dbReference type="GO" id="GO:0019391">
    <property type="term" value="P:glucuronoside catabolic process"/>
    <property type="evidence" value="ECO:0007669"/>
    <property type="project" value="TreeGrafter"/>
</dbReference>
<comment type="similarity">
    <text evidence="1">Belongs to the glycosyl hydrolase 2 family.</text>
</comment>
<evidence type="ECO:0000313" key="4">
    <source>
        <dbReference type="Proteomes" id="UP000290572"/>
    </source>
</evidence>
<evidence type="ECO:0000259" key="2">
    <source>
        <dbReference type="Pfam" id="PF02836"/>
    </source>
</evidence>
<dbReference type="Pfam" id="PF02836">
    <property type="entry name" value="Glyco_hydro_2_C"/>
    <property type="match status" value="1"/>
</dbReference>
<evidence type="ECO:0000313" key="3">
    <source>
        <dbReference type="EMBL" id="RXN38462.1"/>
    </source>
</evidence>
<accession>A0A498P1H4</accession>
<dbReference type="GO" id="GO:0005615">
    <property type="term" value="C:extracellular space"/>
    <property type="evidence" value="ECO:0007669"/>
    <property type="project" value="TreeGrafter"/>
</dbReference>
<organism evidence="3 4">
    <name type="scientific">Labeo rohita</name>
    <name type="common">Indian major carp</name>
    <name type="synonym">Cyprinus rohita</name>
    <dbReference type="NCBI Taxonomy" id="84645"/>
    <lineage>
        <taxon>Eukaryota</taxon>
        <taxon>Metazoa</taxon>
        <taxon>Chordata</taxon>
        <taxon>Craniata</taxon>
        <taxon>Vertebrata</taxon>
        <taxon>Euteleostomi</taxon>
        <taxon>Actinopterygii</taxon>
        <taxon>Neopterygii</taxon>
        <taxon>Teleostei</taxon>
        <taxon>Ostariophysi</taxon>
        <taxon>Cypriniformes</taxon>
        <taxon>Cyprinidae</taxon>
        <taxon>Labeoninae</taxon>
        <taxon>Labeonini</taxon>
        <taxon>Labeo</taxon>
    </lineage>
</organism>
<dbReference type="EMBL" id="QBIY01004817">
    <property type="protein sequence ID" value="RXN38462.1"/>
    <property type="molecule type" value="Genomic_DNA"/>
</dbReference>
<dbReference type="GO" id="GO:0030246">
    <property type="term" value="F:carbohydrate binding"/>
    <property type="evidence" value="ECO:0007669"/>
    <property type="project" value="TreeGrafter"/>
</dbReference>
<proteinExistence type="inferred from homology"/>
<dbReference type="STRING" id="84645.A0A498P1H4"/>